<keyword evidence="3" id="KW-1185">Reference proteome</keyword>
<feature type="domain" description="SnoaL-like" evidence="1">
    <location>
        <begin position="23"/>
        <end position="116"/>
    </location>
</feature>
<proteinExistence type="predicted"/>
<dbReference type="Pfam" id="PF12680">
    <property type="entry name" value="SnoaL_2"/>
    <property type="match status" value="1"/>
</dbReference>
<accession>A0A7G8BEA6</accession>
<dbReference type="KEGG" id="adin:H7849_17370"/>
<dbReference type="Proteomes" id="UP000515312">
    <property type="component" value="Chromosome"/>
</dbReference>
<organism evidence="2 3">
    <name type="scientific">Alloacidobacterium dinghuense</name>
    <dbReference type="NCBI Taxonomy" id="2763107"/>
    <lineage>
        <taxon>Bacteria</taxon>
        <taxon>Pseudomonadati</taxon>
        <taxon>Acidobacteriota</taxon>
        <taxon>Terriglobia</taxon>
        <taxon>Terriglobales</taxon>
        <taxon>Acidobacteriaceae</taxon>
        <taxon>Alloacidobacterium</taxon>
    </lineage>
</organism>
<dbReference type="InterPro" id="IPR037401">
    <property type="entry name" value="SnoaL-like"/>
</dbReference>
<dbReference type="Gene3D" id="3.10.450.50">
    <property type="match status" value="1"/>
</dbReference>
<gene>
    <name evidence="2" type="ORF">H7849_17370</name>
</gene>
<evidence type="ECO:0000313" key="3">
    <source>
        <dbReference type="Proteomes" id="UP000515312"/>
    </source>
</evidence>
<reference evidence="2 3" key="1">
    <citation type="submission" date="2020-08" db="EMBL/GenBank/DDBJ databases">
        <title>Edaphobacter telluris sp. nov. and Acidobacterium dinghuensis sp. nov., two acidobacteria isolated from forest soil.</title>
        <authorList>
            <person name="Fu J."/>
            <person name="Qiu L."/>
        </authorList>
    </citation>
    <scope>NUCLEOTIDE SEQUENCE [LARGE SCALE GENOMIC DNA]</scope>
    <source>
        <strain evidence="2">4Y35</strain>
    </source>
</reference>
<evidence type="ECO:0000259" key="1">
    <source>
        <dbReference type="Pfam" id="PF12680"/>
    </source>
</evidence>
<dbReference type="RefSeq" id="WP_186741065.1">
    <property type="nucleotide sequence ID" value="NZ_CP060394.1"/>
</dbReference>
<sequence>MSLSGPAKVSALGDQNLTNEEVVRNWYAAWKKKDWGPVDSLLADNFTFTSAAGDDHINKSTFKARCWETQIDFIGHFDLERITTGADDAFVKYLCHTKDGKSFRNVEYLRIKNGELQSIECYFGAQSSFPSAVSAGQK</sequence>
<dbReference type="SUPFAM" id="SSF54427">
    <property type="entry name" value="NTF2-like"/>
    <property type="match status" value="1"/>
</dbReference>
<protein>
    <submittedName>
        <fullName evidence="2">Nuclear transport factor 2 family protein</fullName>
    </submittedName>
</protein>
<dbReference type="EMBL" id="CP060394">
    <property type="protein sequence ID" value="QNI30876.1"/>
    <property type="molecule type" value="Genomic_DNA"/>
</dbReference>
<evidence type="ECO:0000313" key="2">
    <source>
        <dbReference type="EMBL" id="QNI30876.1"/>
    </source>
</evidence>
<dbReference type="AlphaFoldDB" id="A0A7G8BEA6"/>
<dbReference type="InterPro" id="IPR032710">
    <property type="entry name" value="NTF2-like_dom_sf"/>
</dbReference>
<name>A0A7G8BEA6_9BACT</name>